<sequence>MLTLTSNGKRPRTRGVELDNVATNPDDQGQSSDSVTTNVCSCSSGPPPEDDCSDTALKLALPFN</sequence>
<organism evidence="2 3">
    <name type="scientific">Helianthus annuus</name>
    <name type="common">Common sunflower</name>
    <dbReference type="NCBI Taxonomy" id="4232"/>
    <lineage>
        <taxon>Eukaryota</taxon>
        <taxon>Viridiplantae</taxon>
        <taxon>Streptophyta</taxon>
        <taxon>Embryophyta</taxon>
        <taxon>Tracheophyta</taxon>
        <taxon>Spermatophyta</taxon>
        <taxon>Magnoliopsida</taxon>
        <taxon>eudicotyledons</taxon>
        <taxon>Gunneridae</taxon>
        <taxon>Pentapetalae</taxon>
        <taxon>asterids</taxon>
        <taxon>campanulids</taxon>
        <taxon>Asterales</taxon>
        <taxon>Asteraceae</taxon>
        <taxon>Asteroideae</taxon>
        <taxon>Heliantheae alliance</taxon>
        <taxon>Heliantheae</taxon>
        <taxon>Helianthus</taxon>
    </lineage>
</organism>
<protein>
    <submittedName>
        <fullName evidence="2">Uncharacterized protein</fullName>
    </submittedName>
</protein>
<evidence type="ECO:0000313" key="3">
    <source>
        <dbReference type="Proteomes" id="UP000215914"/>
    </source>
</evidence>
<reference evidence="2" key="2">
    <citation type="submission" date="2020-06" db="EMBL/GenBank/DDBJ databases">
        <title>Helianthus annuus Genome sequencing and assembly Release 2.</title>
        <authorList>
            <person name="Gouzy J."/>
            <person name="Langlade N."/>
            <person name="Munos S."/>
        </authorList>
    </citation>
    <scope>NUCLEOTIDE SEQUENCE</scope>
    <source>
        <tissue evidence="2">Leaves</tissue>
    </source>
</reference>
<reference evidence="2" key="1">
    <citation type="journal article" date="2017" name="Nature">
        <title>The sunflower genome provides insights into oil metabolism, flowering and Asterid evolution.</title>
        <authorList>
            <person name="Badouin H."/>
            <person name="Gouzy J."/>
            <person name="Grassa C.J."/>
            <person name="Murat F."/>
            <person name="Staton S.E."/>
            <person name="Cottret L."/>
            <person name="Lelandais-Briere C."/>
            <person name="Owens G.L."/>
            <person name="Carrere S."/>
            <person name="Mayjonade B."/>
            <person name="Legrand L."/>
            <person name="Gill N."/>
            <person name="Kane N.C."/>
            <person name="Bowers J.E."/>
            <person name="Hubner S."/>
            <person name="Bellec A."/>
            <person name="Berard A."/>
            <person name="Berges H."/>
            <person name="Blanchet N."/>
            <person name="Boniface M.C."/>
            <person name="Brunel D."/>
            <person name="Catrice O."/>
            <person name="Chaidir N."/>
            <person name="Claudel C."/>
            <person name="Donnadieu C."/>
            <person name="Faraut T."/>
            <person name="Fievet G."/>
            <person name="Helmstetter N."/>
            <person name="King M."/>
            <person name="Knapp S.J."/>
            <person name="Lai Z."/>
            <person name="Le Paslier M.C."/>
            <person name="Lippi Y."/>
            <person name="Lorenzon L."/>
            <person name="Mandel J.R."/>
            <person name="Marage G."/>
            <person name="Marchand G."/>
            <person name="Marquand E."/>
            <person name="Bret-Mestries E."/>
            <person name="Morien E."/>
            <person name="Nambeesan S."/>
            <person name="Nguyen T."/>
            <person name="Pegot-Espagnet P."/>
            <person name="Pouilly N."/>
            <person name="Raftis F."/>
            <person name="Sallet E."/>
            <person name="Schiex T."/>
            <person name="Thomas J."/>
            <person name="Vandecasteele C."/>
            <person name="Vares D."/>
            <person name="Vear F."/>
            <person name="Vautrin S."/>
            <person name="Crespi M."/>
            <person name="Mangin B."/>
            <person name="Burke J.M."/>
            <person name="Salse J."/>
            <person name="Munos S."/>
            <person name="Vincourt P."/>
            <person name="Rieseberg L.H."/>
            <person name="Langlade N.B."/>
        </authorList>
    </citation>
    <scope>NUCLEOTIDE SEQUENCE</scope>
    <source>
        <tissue evidence="2">Leaves</tissue>
    </source>
</reference>
<dbReference type="Proteomes" id="UP000215914">
    <property type="component" value="Unassembled WGS sequence"/>
</dbReference>
<proteinExistence type="predicted"/>
<comment type="caution">
    <text evidence="2">The sequence shown here is derived from an EMBL/GenBank/DDBJ whole genome shotgun (WGS) entry which is preliminary data.</text>
</comment>
<name>A0A9K3J2W8_HELAN</name>
<feature type="compositionally biased region" description="Polar residues" evidence="1">
    <location>
        <begin position="21"/>
        <end position="44"/>
    </location>
</feature>
<feature type="region of interest" description="Disordered" evidence="1">
    <location>
        <begin position="1"/>
        <end position="54"/>
    </location>
</feature>
<dbReference type="AlphaFoldDB" id="A0A9K3J2W8"/>
<dbReference type="EMBL" id="MNCJ02000320">
    <property type="protein sequence ID" value="KAF5807804.1"/>
    <property type="molecule type" value="Genomic_DNA"/>
</dbReference>
<evidence type="ECO:0000313" key="2">
    <source>
        <dbReference type="EMBL" id="KAF5807804.1"/>
    </source>
</evidence>
<dbReference type="Gramene" id="mRNA:HanXRQr2_Chr05g0237721">
    <property type="protein sequence ID" value="mRNA:HanXRQr2_Chr05g0237721"/>
    <property type="gene ID" value="HanXRQr2_Chr05g0237721"/>
</dbReference>
<gene>
    <name evidence="2" type="ORF">HanXRQr2_Chr05g0237721</name>
</gene>
<accession>A0A9K3J2W8</accession>
<evidence type="ECO:0000256" key="1">
    <source>
        <dbReference type="SAM" id="MobiDB-lite"/>
    </source>
</evidence>
<keyword evidence="3" id="KW-1185">Reference proteome</keyword>